<name>A0A495QZX1_9ACTN</name>
<dbReference type="EMBL" id="RBWU01000001">
    <property type="protein sequence ID" value="RKS79720.1"/>
    <property type="molecule type" value="Genomic_DNA"/>
</dbReference>
<sequence>MTLGGTLLLSSCQTVSSSYACANGECHVTVNGPDQSIEINDIDLTVSEITAHSMTISAEGSTPTRITVGRRARVGAVEITVTLVKDGEVEFDLR</sequence>
<gene>
    <name evidence="1" type="ORF">BZB76_1197</name>
</gene>
<comment type="caution">
    <text evidence="1">The sequence shown here is derived from an EMBL/GenBank/DDBJ whole genome shotgun (WGS) entry which is preliminary data.</text>
</comment>
<organism evidence="1 2">
    <name type="scientific">Actinomadura pelletieri DSM 43383</name>
    <dbReference type="NCBI Taxonomy" id="1120940"/>
    <lineage>
        <taxon>Bacteria</taxon>
        <taxon>Bacillati</taxon>
        <taxon>Actinomycetota</taxon>
        <taxon>Actinomycetes</taxon>
        <taxon>Streptosporangiales</taxon>
        <taxon>Thermomonosporaceae</taxon>
        <taxon>Actinomadura</taxon>
    </lineage>
</organism>
<dbReference type="Proteomes" id="UP000274601">
    <property type="component" value="Unassembled WGS sequence"/>
</dbReference>
<protein>
    <submittedName>
        <fullName evidence="1">Uncharacterized protein</fullName>
    </submittedName>
</protein>
<evidence type="ECO:0000313" key="1">
    <source>
        <dbReference type="EMBL" id="RKS79720.1"/>
    </source>
</evidence>
<keyword evidence="2" id="KW-1185">Reference proteome</keyword>
<accession>A0A495QZX1</accession>
<evidence type="ECO:0000313" key="2">
    <source>
        <dbReference type="Proteomes" id="UP000274601"/>
    </source>
</evidence>
<dbReference type="AlphaFoldDB" id="A0A495QZX1"/>
<proteinExistence type="predicted"/>
<reference evidence="1 2" key="1">
    <citation type="submission" date="2018-10" db="EMBL/GenBank/DDBJ databases">
        <title>Genomic Encyclopedia of Archaeal and Bacterial Type Strains, Phase II (KMG-II): from individual species to whole genera.</title>
        <authorList>
            <person name="Goeker M."/>
        </authorList>
    </citation>
    <scope>NUCLEOTIDE SEQUENCE [LARGE SCALE GENOMIC DNA]</scope>
    <source>
        <strain evidence="1 2">DSM 43383</strain>
    </source>
</reference>